<dbReference type="InterPro" id="IPR012334">
    <property type="entry name" value="Pectin_lyas_fold"/>
</dbReference>
<dbReference type="Pfam" id="PF13229">
    <property type="entry name" value="Beta_helix"/>
    <property type="match status" value="1"/>
</dbReference>
<sequence>ANSYAGTWYVDDDAPNDPGPGDPNVSDPNEDGSAAHPFDAIQDGIDAAADHDTVLVLDGTYTGVGNRDLDFWGKKITVRSQSGDPCKCVIDCQAAGRGFYFHRGEDPNSVVQEITIVNGEAPSVPVPDGGAIFCEDSSPTITGCAITGNHAAHDGGGIYLENSSAQILSCTISGNGAGGYGGGIFGACTPKRTIVWGNGSDLGVGDEWYGDGGCGVSHCCDDLGPGLDGFGSCVIYCSLGPNIEDDPRFLDPMPWADA</sequence>
<proteinExistence type="predicted"/>
<feature type="non-terminal residue" evidence="3">
    <location>
        <position position="1"/>
    </location>
</feature>
<feature type="non-terminal residue" evidence="3">
    <location>
        <position position="258"/>
    </location>
</feature>
<dbReference type="InterPro" id="IPR039448">
    <property type="entry name" value="Beta_helix"/>
</dbReference>
<evidence type="ECO:0000256" key="1">
    <source>
        <dbReference type="SAM" id="MobiDB-lite"/>
    </source>
</evidence>
<evidence type="ECO:0000313" key="3">
    <source>
        <dbReference type="EMBL" id="GAG23507.1"/>
    </source>
</evidence>
<feature type="region of interest" description="Disordered" evidence="1">
    <location>
        <begin position="1"/>
        <end position="37"/>
    </location>
</feature>
<comment type="caution">
    <text evidence="3">The sequence shown here is derived from an EMBL/GenBank/DDBJ whole genome shotgun (WGS) entry which is preliminary data.</text>
</comment>
<dbReference type="InterPro" id="IPR011050">
    <property type="entry name" value="Pectin_lyase_fold/virulence"/>
</dbReference>
<name>X0WJW4_9ZZZZ</name>
<dbReference type="EMBL" id="BARS01035876">
    <property type="protein sequence ID" value="GAG23507.1"/>
    <property type="molecule type" value="Genomic_DNA"/>
</dbReference>
<organism evidence="3">
    <name type="scientific">marine sediment metagenome</name>
    <dbReference type="NCBI Taxonomy" id="412755"/>
    <lineage>
        <taxon>unclassified sequences</taxon>
        <taxon>metagenomes</taxon>
        <taxon>ecological metagenomes</taxon>
    </lineage>
</organism>
<accession>X0WJW4</accession>
<reference evidence="3" key="1">
    <citation type="journal article" date="2014" name="Front. Microbiol.">
        <title>High frequency of phylogenetically diverse reductive dehalogenase-homologous genes in deep subseafloor sedimentary metagenomes.</title>
        <authorList>
            <person name="Kawai M."/>
            <person name="Futagami T."/>
            <person name="Toyoda A."/>
            <person name="Takaki Y."/>
            <person name="Nishi S."/>
            <person name="Hori S."/>
            <person name="Arai W."/>
            <person name="Tsubouchi T."/>
            <person name="Morono Y."/>
            <person name="Uchiyama I."/>
            <person name="Ito T."/>
            <person name="Fujiyama A."/>
            <person name="Inagaki F."/>
            <person name="Takami H."/>
        </authorList>
    </citation>
    <scope>NUCLEOTIDE SEQUENCE</scope>
    <source>
        <strain evidence="3">Expedition CK06-06</strain>
    </source>
</reference>
<feature type="domain" description="Right handed beta helix" evidence="2">
    <location>
        <begin position="76"/>
        <end position="203"/>
    </location>
</feature>
<evidence type="ECO:0000259" key="2">
    <source>
        <dbReference type="Pfam" id="PF13229"/>
    </source>
</evidence>
<dbReference type="SUPFAM" id="SSF51126">
    <property type="entry name" value="Pectin lyase-like"/>
    <property type="match status" value="1"/>
</dbReference>
<gene>
    <name evidence="3" type="ORF">S01H1_55217</name>
</gene>
<protein>
    <recommendedName>
        <fullName evidence="2">Right handed beta helix domain-containing protein</fullName>
    </recommendedName>
</protein>
<dbReference type="AlphaFoldDB" id="X0WJW4"/>
<dbReference type="Gene3D" id="2.160.20.10">
    <property type="entry name" value="Single-stranded right-handed beta-helix, Pectin lyase-like"/>
    <property type="match status" value="1"/>
</dbReference>